<dbReference type="AlphaFoldDB" id="A0A8H8DJU7"/>
<comment type="caution">
    <text evidence="1">The sequence shown here is derived from an EMBL/GenBank/DDBJ whole genome shotgun (WGS) entry which is preliminary data.</text>
</comment>
<reference evidence="1 2" key="1">
    <citation type="journal article" name="Sci. Rep.">
        <title>Genome-scale phylogenetic analyses confirm Olpidium as the closest living zoosporic fungus to the non-flagellated, terrestrial fungi.</title>
        <authorList>
            <person name="Chang Y."/>
            <person name="Rochon D."/>
            <person name="Sekimoto S."/>
            <person name="Wang Y."/>
            <person name="Chovatia M."/>
            <person name="Sandor L."/>
            <person name="Salamov A."/>
            <person name="Grigoriev I.V."/>
            <person name="Stajich J.E."/>
            <person name="Spatafora J.W."/>
        </authorList>
    </citation>
    <scope>NUCLEOTIDE SEQUENCE [LARGE SCALE GENOMIC DNA]</scope>
    <source>
        <strain evidence="1">S191</strain>
    </source>
</reference>
<sequence length="122" mass="13813">MRLHMNQRNCAVSSYQQAYPDSLVQLQQEYCAPIVRWIQDYFDVTLSVTKELIGVPHPEETIARLRKEVEGMEPLSLAGDDSRKIFPHCFGAREASGVGENGLQSFSRRSHVADHVLGRGRQ</sequence>
<dbReference type="InterPro" id="IPR023335">
    <property type="entry name" value="ATP12_ortho_dom_sf"/>
</dbReference>
<organism evidence="1 2">
    <name type="scientific">Olpidium bornovanus</name>
    <dbReference type="NCBI Taxonomy" id="278681"/>
    <lineage>
        <taxon>Eukaryota</taxon>
        <taxon>Fungi</taxon>
        <taxon>Fungi incertae sedis</taxon>
        <taxon>Olpidiomycota</taxon>
        <taxon>Olpidiomycotina</taxon>
        <taxon>Olpidiomycetes</taxon>
        <taxon>Olpidiales</taxon>
        <taxon>Olpidiaceae</taxon>
        <taxon>Olpidium</taxon>
    </lineage>
</organism>
<dbReference type="SUPFAM" id="SSF160909">
    <property type="entry name" value="ATP12-like"/>
    <property type="match status" value="1"/>
</dbReference>
<name>A0A8H8DJU7_9FUNG</name>
<evidence type="ECO:0000313" key="2">
    <source>
        <dbReference type="Proteomes" id="UP000673691"/>
    </source>
</evidence>
<gene>
    <name evidence="1" type="ORF">BJ554DRAFT_7472</name>
</gene>
<dbReference type="OrthoDB" id="5673at2759"/>
<proteinExistence type="predicted"/>
<dbReference type="EMBL" id="JAEFCI010005167">
    <property type="protein sequence ID" value="KAG5460477.1"/>
    <property type="molecule type" value="Genomic_DNA"/>
</dbReference>
<accession>A0A8H8DJU7</accession>
<evidence type="ECO:0000313" key="1">
    <source>
        <dbReference type="EMBL" id="KAG5460477.1"/>
    </source>
</evidence>
<keyword evidence="2" id="KW-1185">Reference proteome</keyword>
<dbReference type="Gene3D" id="1.10.3580.10">
    <property type="entry name" value="ATP12 ATPase"/>
    <property type="match status" value="1"/>
</dbReference>
<protein>
    <submittedName>
        <fullName evidence="1">Uncharacterized protein</fullName>
    </submittedName>
</protein>
<dbReference type="Proteomes" id="UP000673691">
    <property type="component" value="Unassembled WGS sequence"/>
</dbReference>